<proteinExistence type="predicted"/>
<protein>
    <submittedName>
        <fullName evidence="1">Uncharacterized protein</fullName>
    </submittedName>
</protein>
<dbReference type="OrthoDB" id="9866066at2"/>
<sequence>MIKDLLFLLECLEKISTSKEIDIEDYNLEINDCLKDIENFKSRVDMLAGAIKGGQELSPLSVLMLVKASLQDLSTGFSNLANELRPIILHDNWEEFPDRDEYESEKERENYRRVGVKIREERAKKEE</sequence>
<dbReference type="Proteomes" id="UP000196708">
    <property type="component" value="Chromosome 2"/>
</dbReference>
<organism evidence="1 2">
    <name type="scientific">Vibrio gazogenes</name>
    <dbReference type="NCBI Taxonomy" id="687"/>
    <lineage>
        <taxon>Bacteria</taxon>
        <taxon>Pseudomonadati</taxon>
        <taxon>Pseudomonadota</taxon>
        <taxon>Gammaproteobacteria</taxon>
        <taxon>Vibrionales</taxon>
        <taxon>Vibrionaceae</taxon>
        <taxon>Vibrio</taxon>
    </lineage>
</organism>
<gene>
    <name evidence="1" type="ORF">BSQ33_21285</name>
</gene>
<accession>A0A1Z2SM89</accession>
<name>A0A1Z2SM89_VIBGA</name>
<dbReference type="AlphaFoldDB" id="A0A1Z2SM89"/>
<dbReference type="EMBL" id="CP018836">
    <property type="protein sequence ID" value="ASA58217.1"/>
    <property type="molecule type" value="Genomic_DNA"/>
</dbReference>
<dbReference type="KEGG" id="vga:BSQ33_21285"/>
<dbReference type="RefSeq" id="WP_088135250.1">
    <property type="nucleotide sequence ID" value="NZ_CP018836.1"/>
</dbReference>
<evidence type="ECO:0000313" key="2">
    <source>
        <dbReference type="Proteomes" id="UP000196708"/>
    </source>
</evidence>
<reference evidence="1 2" key="1">
    <citation type="submission" date="2016-12" db="EMBL/GenBank/DDBJ databases">
        <authorList>
            <person name="Song W.-J."/>
            <person name="Kurnit D.M."/>
        </authorList>
    </citation>
    <scope>NUCLEOTIDE SEQUENCE [LARGE SCALE GENOMIC DNA]</scope>
    <source>
        <strain evidence="1 2">ATCC 43942</strain>
    </source>
</reference>
<evidence type="ECO:0000313" key="1">
    <source>
        <dbReference type="EMBL" id="ASA58217.1"/>
    </source>
</evidence>